<evidence type="ECO:0000256" key="1">
    <source>
        <dbReference type="SAM" id="MobiDB-lite"/>
    </source>
</evidence>
<protein>
    <submittedName>
        <fullName evidence="2">Uncharacterized protein</fullName>
    </submittedName>
</protein>
<proteinExistence type="predicted"/>
<evidence type="ECO:0000313" key="2">
    <source>
        <dbReference type="EMBL" id="KAF2543367.1"/>
    </source>
</evidence>
<organism evidence="2 3">
    <name type="scientific">Brassica cretica</name>
    <name type="common">Mustard</name>
    <dbReference type="NCBI Taxonomy" id="69181"/>
    <lineage>
        <taxon>Eukaryota</taxon>
        <taxon>Viridiplantae</taxon>
        <taxon>Streptophyta</taxon>
        <taxon>Embryophyta</taxon>
        <taxon>Tracheophyta</taxon>
        <taxon>Spermatophyta</taxon>
        <taxon>Magnoliopsida</taxon>
        <taxon>eudicotyledons</taxon>
        <taxon>Gunneridae</taxon>
        <taxon>Pentapetalae</taxon>
        <taxon>rosids</taxon>
        <taxon>malvids</taxon>
        <taxon>Brassicales</taxon>
        <taxon>Brassicaceae</taxon>
        <taxon>Brassiceae</taxon>
        <taxon>Brassica</taxon>
    </lineage>
</organism>
<gene>
    <name evidence="2" type="ORF">F2Q68_00029602</name>
</gene>
<sequence length="68" mass="7627">MLMEHGTRRNPTFSTTTTSKIPSTTTNKEVTKLSRTTLKVTPPKKISLHKAKPDLLPLLHKKVALMQC</sequence>
<reference evidence="2" key="1">
    <citation type="submission" date="2019-12" db="EMBL/GenBank/DDBJ databases">
        <title>Genome sequencing and annotation of Brassica cretica.</title>
        <authorList>
            <person name="Studholme D.J."/>
            <person name="Sarris P.F."/>
        </authorList>
    </citation>
    <scope>NUCLEOTIDE SEQUENCE</scope>
    <source>
        <strain evidence="2">PFS-001/15</strain>
        <tissue evidence="2">Leaf</tissue>
    </source>
</reference>
<dbReference type="EMBL" id="QGKW02002005">
    <property type="protein sequence ID" value="KAF2543367.1"/>
    <property type="molecule type" value="Genomic_DNA"/>
</dbReference>
<evidence type="ECO:0000313" key="3">
    <source>
        <dbReference type="Proteomes" id="UP000712281"/>
    </source>
</evidence>
<feature type="compositionally biased region" description="Low complexity" evidence="1">
    <location>
        <begin position="9"/>
        <end position="28"/>
    </location>
</feature>
<name>A0A8S9GG53_BRACR</name>
<dbReference type="Proteomes" id="UP000712281">
    <property type="component" value="Unassembled WGS sequence"/>
</dbReference>
<accession>A0A8S9GG53</accession>
<dbReference type="AlphaFoldDB" id="A0A8S9GG53"/>
<comment type="caution">
    <text evidence="2">The sequence shown here is derived from an EMBL/GenBank/DDBJ whole genome shotgun (WGS) entry which is preliminary data.</text>
</comment>
<feature type="region of interest" description="Disordered" evidence="1">
    <location>
        <begin position="1"/>
        <end position="28"/>
    </location>
</feature>